<dbReference type="GO" id="GO:0008168">
    <property type="term" value="F:methyltransferase activity"/>
    <property type="evidence" value="ECO:0007669"/>
    <property type="project" value="UniProtKB-KW"/>
</dbReference>
<dbReference type="EMBL" id="PSQE01000007">
    <property type="protein sequence ID" value="RHN44035.1"/>
    <property type="molecule type" value="Genomic_DNA"/>
</dbReference>
<keyword evidence="3" id="KW-0808">Transferase</keyword>
<proteinExistence type="predicted"/>
<dbReference type="PANTHER" id="PTHR10694:SF106">
    <property type="entry name" value="TRANSCRIPTION FACTOR JUMONJI FAMILY PROTEIN"/>
    <property type="match status" value="1"/>
</dbReference>
<feature type="transmembrane region" description="Helical" evidence="1">
    <location>
        <begin position="6"/>
        <end position="24"/>
    </location>
</feature>
<dbReference type="InterPro" id="IPR003347">
    <property type="entry name" value="JmjC_dom"/>
</dbReference>
<reference evidence="4" key="1">
    <citation type="journal article" date="2018" name="Nat. Plants">
        <title>Whole-genome landscape of Medicago truncatula symbiotic genes.</title>
        <authorList>
            <person name="Pecrix Y."/>
            <person name="Staton S.E."/>
            <person name="Sallet E."/>
            <person name="Lelandais-Briere C."/>
            <person name="Moreau S."/>
            <person name="Carrere S."/>
            <person name="Blein T."/>
            <person name="Jardinaud M.F."/>
            <person name="Latrasse D."/>
            <person name="Zouine M."/>
            <person name="Zahm M."/>
            <person name="Kreplak J."/>
            <person name="Mayjonade B."/>
            <person name="Satge C."/>
            <person name="Perez M."/>
            <person name="Cauet S."/>
            <person name="Marande W."/>
            <person name="Chantry-Darmon C."/>
            <person name="Lopez-Roques C."/>
            <person name="Bouchez O."/>
            <person name="Berard A."/>
            <person name="Debelle F."/>
            <person name="Munos S."/>
            <person name="Bendahmane A."/>
            <person name="Berges H."/>
            <person name="Niebel A."/>
            <person name="Buitink J."/>
            <person name="Frugier F."/>
            <person name="Benhamed M."/>
            <person name="Crespi M."/>
            <person name="Gouzy J."/>
            <person name="Gamas P."/>
        </authorList>
    </citation>
    <scope>NUCLEOTIDE SEQUENCE [LARGE SCALE GENOMIC DNA]</scope>
    <source>
        <strain evidence="4">cv. Jemalong A17</strain>
    </source>
</reference>
<accession>A0A396GYX1</accession>
<dbReference type="PANTHER" id="PTHR10694">
    <property type="entry name" value="LYSINE-SPECIFIC DEMETHYLASE"/>
    <property type="match status" value="1"/>
</dbReference>
<dbReference type="GO" id="GO:0010468">
    <property type="term" value="P:regulation of gene expression"/>
    <property type="evidence" value="ECO:0007669"/>
    <property type="project" value="UniProtKB-ARBA"/>
</dbReference>
<keyword evidence="3" id="KW-0489">Methyltransferase</keyword>
<protein>
    <submittedName>
        <fullName evidence="3">Putative [histone H3]-lysine-36 demethylase</fullName>
        <ecNumber evidence="3">1.14.11.27</ecNumber>
    </submittedName>
</protein>
<gene>
    <name evidence="3" type="ORF">MtrunA17_Chr7g0214951</name>
</gene>
<keyword evidence="1" id="KW-1133">Transmembrane helix</keyword>
<dbReference type="GO" id="GO:0032259">
    <property type="term" value="P:methylation"/>
    <property type="evidence" value="ECO:0007669"/>
    <property type="project" value="UniProtKB-KW"/>
</dbReference>
<dbReference type="PROSITE" id="PS51184">
    <property type="entry name" value="JMJC"/>
    <property type="match status" value="1"/>
</dbReference>
<dbReference type="Pfam" id="PF02373">
    <property type="entry name" value="JmjC"/>
    <property type="match status" value="1"/>
</dbReference>
<evidence type="ECO:0000259" key="2">
    <source>
        <dbReference type="PROSITE" id="PS51184"/>
    </source>
</evidence>
<dbReference type="Gene3D" id="2.60.120.650">
    <property type="entry name" value="Cupin"/>
    <property type="match status" value="1"/>
</dbReference>
<name>A0A396GYX1_MEDTR</name>
<dbReference type="EC" id="1.14.11.27" evidence="3"/>
<dbReference type="Gramene" id="rna38083">
    <property type="protein sequence ID" value="RHN44035.1"/>
    <property type="gene ID" value="gene38083"/>
</dbReference>
<sequence length="219" mass="25060">MWLSYVYVGVITLLVWSFLFRDGFLRGFCSSQSLYCNRFSLVCFFYPPELISASCTGLSVNNILPFEKKKKMIYWLMSKFCSTKLQILVGYSLAYTMELTCGMLYIGMLFGMFAWHVEDHYLYSSAASQFEKTVLDHVYCNKILIEHGENGAFQFLAQKTTMFSPDVLLEHNVPVYKVVVQKPGEFVITFPNSYHAGFSHGTLSVSISLLLHVLVLLCF</sequence>
<organism evidence="3 4">
    <name type="scientific">Medicago truncatula</name>
    <name type="common">Barrel medic</name>
    <name type="synonym">Medicago tribuloides</name>
    <dbReference type="NCBI Taxonomy" id="3880"/>
    <lineage>
        <taxon>Eukaryota</taxon>
        <taxon>Viridiplantae</taxon>
        <taxon>Streptophyta</taxon>
        <taxon>Embryophyta</taxon>
        <taxon>Tracheophyta</taxon>
        <taxon>Spermatophyta</taxon>
        <taxon>Magnoliopsida</taxon>
        <taxon>eudicotyledons</taxon>
        <taxon>Gunneridae</taxon>
        <taxon>Pentapetalae</taxon>
        <taxon>rosids</taxon>
        <taxon>fabids</taxon>
        <taxon>Fabales</taxon>
        <taxon>Fabaceae</taxon>
        <taxon>Papilionoideae</taxon>
        <taxon>50 kb inversion clade</taxon>
        <taxon>NPAAA clade</taxon>
        <taxon>Hologalegina</taxon>
        <taxon>IRL clade</taxon>
        <taxon>Trifolieae</taxon>
        <taxon>Medicago</taxon>
    </lineage>
</organism>
<evidence type="ECO:0000313" key="3">
    <source>
        <dbReference type="EMBL" id="RHN44035.1"/>
    </source>
</evidence>
<evidence type="ECO:0000313" key="4">
    <source>
        <dbReference type="Proteomes" id="UP000265566"/>
    </source>
</evidence>
<dbReference type="SMART" id="SM00558">
    <property type="entry name" value="JmjC"/>
    <property type="match status" value="1"/>
</dbReference>
<keyword evidence="3" id="KW-0560">Oxidoreductase</keyword>
<keyword evidence="1" id="KW-0812">Transmembrane</keyword>
<dbReference type="GO" id="GO:0140680">
    <property type="term" value="F:histone H3K36me/H3K36me2 demethylase activity"/>
    <property type="evidence" value="ECO:0007669"/>
    <property type="project" value="UniProtKB-EC"/>
</dbReference>
<dbReference type="Proteomes" id="UP000265566">
    <property type="component" value="Chromosome 7"/>
</dbReference>
<dbReference type="SUPFAM" id="SSF51197">
    <property type="entry name" value="Clavaminate synthase-like"/>
    <property type="match status" value="1"/>
</dbReference>
<feature type="domain" description="JmjC" evidence="2">
    <location>
        <begin position="69"/>
        <end position="219"/>
    </location>
</feature>
<feature type="transmembrane region" description="Helical" evidence="1">
    <location>
        <begin position="198"/>
        <end position="218"/>
    </location>
</feature>
<comment type="caution">
    <text evidence="3">The sequence shown here is derived from an EMBL/GenBank/DDBJ whole genome shotgun (WGS) entry which is preliminary data.</text>
</comment>
<evidence type="ECO:0000256" key="1">
    <source>
        <dbReference type="SAM" id="Phobius"/>
    </source>
</evidence>
<feature type="transmembrane region" description="Helical" evidence="1">
    <location>
        <begin position="87"/>
        <end position="115"/>
    </location>
</feature>
<dbReference type="AlphaFoldDB" id="A0A396GYX1"/>
<keyword evidence="1" id="KW-0472">Membrane</keyword>